<keyword evidence="2" id="KW-0812">Transmembrane</keyword>
<feature type="transmembrane region" description="Helical" evidence="2">
    <location>
        <begin position="291"/>
        <end position="309"/>
    </location>
</feature>
<proteinExistence type="predicted"/>
<gene>
    <name evidence="4" type="ORF">FB460_2128</name>
</gene>
<comment type="caution">
    <text evidence="4">The sequence shown here is derived from an EMBL/GenBank/DDBJ whole genome shotgun (WGS) entry which is preliminary data.</text>
</comment>
<dbReference type="Pfam" id="PF26371">
    <property type="entry name" value="AftB_C"/>
    <property type="match status" value="1"/>
</dbReference>
<evidence type="ECO:0000313" key="4">
    <source>
        <dbReference type="EMBL" id="TQL58270.1"/>
    </source>
</evidence>
<feature type="transmembrane region" description="Helical" evidence="2">
    <location>
        <begin position="353"/>
        <end position="370"/>
    </location>
</feature>
<feature type="transmembrane region" description="Helical" evidence="2">
    <location>
        <begin position="144"/>
        <end position="162"/>
    </location>
</feature>
<keyword evidence="4" id="KW-0808">Transferase</keyword>
<reference evidence="4 5" key="1">
    <citation type="submission" date="2019-06" db="EMBL/GenBank/DDBJ databases">
        <title>Sequencing the genomes of 1000 actinobacteria strains.</title>
        <authorList>
            <person name="Klenk H.-P."/>
        </authorList>
    </citation>
    <scope>NUCLEOTIDE SEQUENCE [LARGE SCALE GENOMIC DNA]</scope>
    <source>
        <strain evidence="4 5">DSM 8251</strain>
    </source>
</reference>
<feature type="transmembrane region" description="Helical" evidence="2">
    <location>
        <begin position="35"/>
        <end position="53"/>
    </location>
</feature>
<feature type="transmembrane region" description="Helical" evidence="2">
    <location>
        <begin position="113"/>
        <end position="132"/>
    </location>
</feature>
<dbReference type="Proteomes" id="UP000316196">
    <property type="component" value="Unassembled WGS sequence"/>
</dbReference>
<evidence type="ECO:0000256" key="2">
    <source>
        <dbReference type="SAM" id="Phobius"/>
    </source>
</evidence>
<keyword evidence="2" id="KW-0472">Membrane</keyword>
<accession>A0A542ZDD5</accession>
<keyword evidence="5" id="KW-1185">Reference proteome</keyword>
<protein>
    <submittedName>
        <fullName evidence="4">Arabinofuranosyltransferase</fullName>
    </submittedName>
</protein>
<name>A0A542ZDD5_9ACTN</name>
<feature type="region of interest" description="Disordered" evidence="1">
    <location>
        <begin position="1"/>
        <end position="26"/>
    </location>
</feature>
<dbReference type="EMBL" id="VFOR01000002">
    <property type="protein sequence ID" value="TQL58270.1"/>
    <property type="molecule type" value="Genomic_DNA"/>
</dbReference>
<organism evidence="4 5">
    <name type="scientific">Propioniferax innocua</name>
    <dbReference type="NCBI Taxonomy" id="1753"/>
    <lineage>
        <taxon>Bacteria</taxon>
        <taxon>Bacillati</taxon>
        <taxon>Actinomycetota</taxon>
        <taxon>Actinomycetes</taxon>
        <taxon>Propionibacteriales</taxon>
        <taxon>Propionibacteriaceae</taxon>
        <taxon>Propioniferax</taxon>
    </lineage>
</organism>
<sequence>MSEAPDAPPRRIKPEPPPEPPRGPLGRLRAYPGRFGSLLLLSLPIIVIAALAWRRRWISDDGWINMRVLQQWDAGNGPVFNAGERVEVGTSTLWLWTLRGVGLIFPDATHSQISIILGIAFMVGAFTLATVAASHLARTGEYRITALLPLGTVVWVALPPMWDFTTSGLETSLNLFWMALCFHLLVARLNRPRHRQEGAFWPIWPALIIGLGWLVRPDSALFSAFFALALLLQSKVSVLSWLGALGLALPIPVGYQIWRMGYYAALVPNTALAKSAGAANIDAGLYYFQDFIGLYAVWFPVTIGLFVVIDRLRHTARLRDVGRMAVLLAPVVAGLLHGAYIIRVGGDFMHGRFLLPATFAVLLPVACIGLSNERRGVLAAATALLLGWAMVAAGVTTRYDTSIDLVGRNTGRPTLEGIANERTFWVNSTRHHRAITLQDWRGSYPAQTGLLARMDAERHRTYYQEHDSGERYETATGVGVIVSHNNMGITSMFAGPRVKVLDQLALADAVTARTRPDEVTDSAQRTGHAPRNPAWRLARYAAPDPEEDLEVTDARAALQCGDLAALQAAITEPMTQERFWQNVEQSGRLTFLQYPENPTEARMQLCGWTPPQRH</sequence>
<dbReference type="AlphaFoldDB" id="A0A542ZDD5"/>
<feature type="transmembrane region" description="Helical" evidence="2">
    <location>
        <begin position="198"/>
        <end position="215"/>
    </location>
</feature>
<feature type="transmembrane region" description="Helical" evidence="2">
    <location>
        <begin position="221"/>
        <end position="249"/>
    </location>
</feature>
<keyword evidence="2" id="KW-1133">Transmembrane helix</keyword>
<evidence type="ECO:0000259" key="3">
    <source>
        <dbReference type="Pfam" id="PF26371"/>
    </source>
</evidence>
<feature type="transmembrane region" description="Helical" evidence="2">
    <location>
        <begin position="377"/>
        <end position="395"/>
    </location>
</feature>
<evidence type="ECO:0000256" key="1">
    <source>
        <dbReference type="SAM" id="MobiDB-lite"/>
    </source>
</evidence>
<dbReference type="GO" id="GO:0016740">
    <property type="term" value="F:transferase activity"/>
    <property type="evidence" value="ECO:0007669"/>
    <property type="project" value="UniProtKB-KW"/>
</dbReference>
<feature type="transmembrane region" description="Helical" evidence="2">
    <location>
        <begin position="321"/>
        <end position="341"/>
    </location>
</feature>
<evidence type="ECO:0000313" key="5">
    <source>
        <dbReference type="Proteomes" id="UP000316196"/>
    </source>
</evidence>
<feature type="domain" description="Terminal beta-(1-&gt;2)-arabinofuranosyltransferase C-terminal" evidence="3">
    <location>
        <begin position="467"/>
        <end position="585"/>
    </location>
</feature>
<dbReference type="InterPro" id="IPR058983">
    <property type="entry name" value="AftB_C"/>
</dbReference>